<feature type="region of interest" description="Disordered" evidence="2">
    <location>
        <begin position="762"/>
        <end position="784"/>
    </location>
</feature>
<feature type="region of interest" description="Disordered" evidence="2">
    <location>
        <begin position="176"/>
        <end position="201"/>
    </location>
</feature>
<gene>
    <name evidence="3" type="ORF">HXX76_003744</name>
</gene>
<comment type="subcellular location">
    <subcellularLocation>
        <location evidence="1">Cytoplasm</location>
        <location evidence="1">Cytoskeleton</location>
        <location evidence="1">Cilium axoneme</location>
    </subcellularLocation>
</comment>
<dbReference type="EMBL" id="JAEHOC010000006">
    <property type="protein sequence ID" value="KAG2440890.1"/>
    <property type="molecule type" value="Genomic_DNA"/>
</dbReference>
<keyword evidence="4" id="KW-1185">Reference proteome</keyword>
<dbReference type="Proteomes" id="UP000650467">
    <property type="component" value="Unassembled WGS sequence"/>
</dbReference>
<proteinExistence type="predicted"/>
<feature type="region of interest" description="Disordered" evidence="2">
    <location>
        <begin position="707"/>
        <end position="732"/>
    </location>
</feature>
<dbReference type="SUPFAM" id="SSF52047">
    <property type="entry name" value="RNI-like"/>
    <property type="match status" value="1"/>
</dbReference>
<comment type="caution">
    <text evidence="3">The sequence shown here is derived from an EMBL/GenBank/DDBJ whole genome shotgun (WGS) entry which is preliminary data.</text>
</comment>
<dbReference type="OrthoDB" id="536927at2759"/>
<feature type="compositionally biased region" description="Low complexity" evidence="2">
    <location>
        <begin position="70"/>
        <end position="80"/>
    </location>
</feature>
<dbReference type="AlphaFoldDB" id="A0A835W669"/>
<reference evidence="3" key="1">
    <citation type="journal article" date="2020" name="bioRxiv">
        <title>Comparative genomics of Chlamydomonas.</title>
        <authorList>
            <person name="Craig R.J."/>
            <person name="Hasan A.R."/>
            <person name="Ness R.W."/>
            <person name="Keightley P.D."/>
        </authorList>
    </citation>
    <scope>NUCLEOTIDE SEQUENCE</scope>
    <source>
        <strain evidence="3">SAG 7.73</strain>
    </source>
</reference>
<feature type="region of interest" description="Disordered" evidence="2">
    <location>
        <begin position="69"/>
        <end position="101"/>
    </location>
</feature>
<protein>
    <submittedName>
        <fullName evidence="3">Uncharacterized protein</fullName>
    </submittedName>
</protein>
<accession>A0A835W669</accession>
<evidence type="ECO:0000313" key="3">
    <source>
        <dbReference type="EMBL" id="KAG2440890.1"/>
    </source>
</evidence>
<evidence type="ECO:0000256" key="2">
    <source>
        <dbReference type="SAM" id="MobiDB-lite"/>
    </source>
</evidence>
<dbReference type="InterPro" id="IPR032675">
    <property type="entry name" value="LRR_dom_sf"/>
</dbReference>
<feature type="region of interest" description="Disordered" evidence="2">
    <location>
        <begin position="579"/>
        <end position="598"/>
    </location>
</feature>
<evidence type="ECO:0000313" key="4">
    <source>
        <dbReference type="Proteomes" id="UP000650467"/>
    </source>
</evidence>
<name>A0A835W669_CHLIN</name>
<evidence type="ECO:0000256" key="1">
    <source>
        <dbReference type="ARBA" id="ARBA00004430"/>
    </source>
</evidence>
<feature type="compositionally biased region" description="Low complexity" evidence="2">
    <location>
        <begin position="89"/>
        <end position="99"/>
    </location>
</feature>
<sequence>MPDSGAVGCDLLGRARTLSLLPVCDHVATAAAGLSGRLQHQQHQQYAMELNLLAFLSGLHHSHIRTPNLQAQQQRQQRGQESQREDEGAAAGATASAEPACPPPLGSVHRLVLLGEAWQLRLPPLAAAAAAGLPKPLTSLAAGLGAYLPNLTHLDLAPAWELTPAGLALAAEAEAPAAPELPGQQEHSDAAEAGGGHGGTPEERLCLSSLLAASSRRGLVNGCGGGSGGAGTAAAAARGGSSGVAGGSCPAVDLAAARGLAGLQLLRHLSARLAIGDSDRMGAWAGALAALPPSLISLRLLGPLCYCPDLAAAVAGWADRLPALRRLHLELGECCHSHPDLEAEMYGDPESWTSSCFAGVLPNLTQLRSLQLDVDEITADLWRDALACCATAAACPGTPAAGSAAPVPDGPAIAVAAAAAAVADPGGNGTAEGPGGAVAAAGRCTEGGLQELRLRQRGFSGACDGAGIAHLHGLTDLCLTLGDGPNLSDLSCLTRLTRLELQLLGLADYVAAAAEASAAVAAEVLAAPTLTSRATAGPAASCNADGHGAAAAASASTLPDTDAASDLAALANLAIQETPAAEQQRSPACTPPSGQAGACAELMPDAPGSLPAPSGLLPLITRGLCRLRSLHLHCRSASVELDELGAIGRPDFCPRLQLLQLHAPLRAAAPTVASQGLAPRRQQRGRGIYLPGQLEWLALVNTDATPSQGGSWARPLSSRSPHGGAAQRPAVPPLLRLSGLPPGLRHLQLAGVAVEVEEAAGIGGGAPDAEGEGEGVGRGAARCGPGAGASAAAAPAHVHAPQACTPSVSLVGCVVRCPPARLWGSGLRVLDLTGSTLLAPEPCQAALSPDAPAPMGVAGAAHAESASLASASIAAAAAGAPAAVPSKVLAEALACCTELRQLRLWGCCRGGGLLRPLGDAALAALVAAHPRLHGLELNATAATPEGLAALAALRCLRVLRVLVAGQEGAAALGRALAAVRAAPGPAPGPGQGRRRGGATDLEFLEVVMAASGLAFVADCVREQLVAGLPGVAVQLRAQQGGD</sequence>
<dbReference type="GO" id="GO:0005930">
    <property type="term" value="C:axoneme"/>
    <property type="evidence" value="ECO:0007669"/>
    <property type="project" value="UniProtKB-SubCell"/>
</dbReference>
<dbReference type="Gene3D" id="3.80.10.10">
    <property type="entry name" value="Ribonuclease Inhibitor"/>
    <property type="match status" value="1"/>
</dbReference>
<organism evidence="3 4">
    <name type="scientific">Chlamydomonas incerta</name>
    <dbReference type="NCBI Taxonomy" id="51695"/>
    <lineage>
        <taxon>Eukaryota</taxon>
        <taxon>Viridiplantae</taxon>
        <taxon>Chlorophyta</taxon>
        <taxon>core chlorophytes</taxon>
        <taxon>Chlorophyceae</taxon>
        <taxon>CS clade</taxon>
        <taxon>Chlamydomonadales</taxon>
        <taxon>Chlamydomonadaceae</taxon>
        <taxon>Chlamydomonas</taxon>
    </lineage>
</organism>